<gene>
    <name evidence="1" type="ORF">LPAF129_03860</name>
</gene>
<sequence length="69" mass="8067">MDKYRETLHVIANMSTEQKISFLTRLLADNDAKLSIFERNDLQATITNLRKQREQHAKYKLGPQYGTGR</sequence>
<reference evidence="1" key="1">
    <citation type="journal article" date="2022" name="Int. J. Syst. Evol. Microbiol.">
        <title>A novel species of lactic acid bacteria, Ligilactobacillus pabuli sp. nov., isolated from alfalfa silage.</title>
        <authorList>
            <person name="Tohno M."/>
            <person name="Tanizawa Y."/>
            <person name="Sawada H."/>
            <person name="Sakamoto M."/>
            <person name="Ohkuma M."/>
            <person name="Kobayashi H."/>
        </authorList>
    </citation>
    <scope>NUCLEOTIDE SEQUENCE</scope>
    <source>
        <strain evidence="1">AF129</strain>
    </source>
</reference>
<organism evidence="1 2">
    <name type="scientific">Ligilactobacillus pabuli</name>
    <dbReference type="NCBI Taxonomy" id="2886039"/>
    <lineage>
        <taxon>Bacteria</taxon>
        <taxon>Bacillati</taxon>
        <taxon>Bacillota</taxon>
        <taxon>Bacilli</taxon>
        <taxon>Lactobacillales</taxon>
        <taxon>Lactobacillaceae</taxon>
        <taxon>Ligilactobacillus</taxon>
    </lineage>
</organism>
<dbReference type="RefSeq" id="WP_244054482.1">
    <property type="nucleotide sequence ID" value="NZ_BQXH01000003.1"/>
</dbReference>
<name>A0ABQ5JFT6_9LACO</name>
<dbReference type="Proteomes" id="UP001055149">
    <property type="component" value="Unassembled WGS sequence"/>
</dbReference>
<keyword evidence="2" id="KW-1185">Reference proteome</keyword>
<evidence type="ECO:0000313" key="1">
    <source>
        <dbReference type="EMBL" id="GKS80701.1"/>
    </source>
</evidence>
<accession>A0ABQ5JFT6</accession>
<evidence type="ECO:0000313" key="2">
    <source>
        <dbReference type="Proteomes" id="UP001055149"/>
    </source>
</evidence>
<proteinExistence type="predicted"/>
<protein>
    <submittedName>
        <fullName evidence="1">Uncharacterized protein</fullName>
    </submittedName>
</protein>
<dbReference type="EMBL" id="BQXH01000003">
    <property type="protein sequence ID" value="GKS80701.1"/>
    <property type="molecule type" value="Genomic_DNA"/>
</dbReference>
<comment type="caution">
    <text evidence="1">The sequence shown here is derived from an EMBL/GenBank/DDBJ whole genome shotgun (WGS) entry which is preliminary data.</text>
</comment>